<dbReference type="InterPro" id="IPR043519">
    <property type="entry name" value="NT_sf"/>
</dbReference>
<dbReference type="AlphaFoldDB" id="A0A0M2UV18"/>
<dbReference type="InterPro" id="IPR002934">
    <property type="entry name" value="Polymerase_NTP_transf_dom"/>
</dbReference>
<evidence type="ECO:0000256" key="4">
    <source>
        <dbReference type="ARBA" id="ARBA00022695"/>
    </source>
</evidence>
<dbReference type="Pfam" id="PF01909">
    <property type="entry name" value="NTP_transf_2"/>
    <property type="match status" value="1"/>
</dbReference>
<name>A0A0M2UV18_9BACT</name>
<evidence type="ECO:0000256" key="7">
    <source>
        <dbReference type="ARBA" id="ARBA00022840"/>
    </source>
</evidence>
<evidence type="ECO:0000313" key="12">
    <source>
        <dbReference type="Proteomes" id="UP000034954"/>
    </source>
</evidence>
<dbReference type="GO" id="GO:0046872">
    <property type="term" value="F:metal ion binding"/>
    <property type="evidence" value="ECO:0007669"/>
    <property type="project" value="UniProtKB-KW"/>
</dbReference>
<proteinExistence type="inferred from homology"/>
<comment type="similarity">
    <text evidence="9">Belongs to the MntA antitoxin family.</text>
</comment>
<feature type="domain" description="Polymerase nucleotidyl transferase" evidence="10">
    <location>
        <begin position="16"/>
        <end position="89"/>
    </location>
</feature>
<evidence type="ECO:0000256" key="5">
    <source>
        <dbReference type="ARBA" id="ARBA00022723"/>
    </source>
</evidence>
<accession>A0A0M2UV18</accession>
<dbReference type="InterPro" id="IPR052038">
    <property type="entry name" value="Type-VII_TA_antitoxin"/>
</dbReference>
<comment type="cofactor">
    <cofactor evidence="1">
        <name>Mg(2+)</name>
        <dbReference type="ChEBI" id="CHEBI:18420"/>
    </cofactor>
</comment>
<dbReference type="Gene3D" id="3.30.460.10">
    <property type="entry name" value="Beta Polymerase, domain 2"/>
    <property type="match status" value="1"/>
</dbReference>
<protein>
    <recommendedName>
        <fullName evidence="10">Polymerase nucleotidyl transferase domain-containing protein</fullName>
    </recommendedName>
</protein>
<evidence type="ECO:0000256" key="3">
    <source>
        <dbReference type="ARBA" id="ARBA00022679"/>
    </source>
</evidence>
<evidence type="ECO:0000256" key="1">
    <source>
        <dbReference type="ARBA" id="ARBA00001946"/>
    </source>
</evidence>
<keyword evidence="4" id="KW-0548">Nucleotidyltransferase</keyword>
<keyword evidence="3" id="KW-0808">Transferase</keyword>
<sequence length="106" mass="12295">MGRICHIELPKDKIADFCRKWKIREFSIFGSVLREDFHPDSDIDVLVTLSEEAKNTLFDLVHMKEELEQILGRGVDLVSRRGIESSRNYIRKEAILGTAETVYAER</sequence>
<evidence type="ECO:0000259" key="10">
    <source>
        <dbReference type="Pfam" id="PF01909"/>
    </source>
</evidence>
<evidence type="ECO:0000256" key="8">
    <source>
        <dbReference type="ARBA" id="ARBA00022842"/>
    </source>
</evidence>
<dbReference type="PANTHER" id="PTHR33571:SF12">
    <property type="entry name" value="BSL3053 PROTEIN"/>
    <property type="match status" value="1"/>
</dbReference>
<dbReference type="EMBL" id="LAQJ01000280">
    <property type="protein sequence ID" value="KKO18334.1"/>
    <property type="molecule type" value="Genomic_DNA"/>
</dbReference>
<dbReference type="CDD" id="cd05403">
    <property type="entry name" value="NT_KNTase_like"/>
    <property type="match status" value="1"/>
</dbReference>
<reference evidence="11 12" key="1">
    <citation type="journal article" date="2013" name="BMC Microbiol.">
        <title>Identification of the type II cytochrome c maturation pathway in anammox bacteria by comparative genomics.</title>
        <authorList>
            <person name="Ferousi C."/>
            <person name="Speth D.R."/>
            <person name="Reimann J."/>
            <person name="Op den Camp H.J."/>
            <person name="Allen J.W."/>
            <person name="Keltjens J.T."/>
            <person name="Jetten M.S."/>
        </authorList>
    </citation>
    <scope>NUCLEOTIDE SEQUENCE [LARGE SCALE GENOMIC DNA]</scope>
    <source>
        <strain evidence="11">RU1</strain>
    </source>
</reference>
<evidence type="ECO:0000313" key="11">
    <source>
        <dbReference type="EMBL" id="KKO18334.1"/>
    </source>
</evidence>
<keyword evidence="2" id="KW-1277">Toxin-antitoxin system</keyword>
<dbReference type="SUPFAM" id="SSF81301">
    <property type="entry name" value="Nucleotidyltransferase"/>
    <property type="match status" value="1"/>
</dbReference>
<keyword evidence="5" id="KW-0479">Metal-binding</keyword>
<dbReference type="GO" id="GO:0016779">
    <property type="term" value="F:nucleotidyltransferase activity"/>
    <property type="evidence" value="ECO:0007669"/>
    <property type="project" value="UniProtKB-KW"/>
</dbReference>
<dbReference type="PANTHER" id="PTHR33571">
    <property type="entry name" value="SSL8005 PROTEIN"/>
    <property type="match status" value="1"/>
</dbReference>
<evidence type="ECO:0000256" key="9">
    <source>
        <dbReference type="ARBA" id="ARBA00038276"/>
    </source>
</evidence>
<evidence type="ECO:0000256" key="6">
    <source>
        <dbReference type="ARBA" id="ARBA00022741"/>
    </source>
</evidence>
<keyword evidence="8" id="KW-0460">Magnesium</keyword>
<comment type="caution">
    <text evidence="11">The sequence shown here is derived from an EMBL/GenBank/DDBJ whole genome shotgun (WGS) entry which is preliminary data.</text>
</comment>
<gene>
    <name evidence="11" type="ORF">BROFUL_02970</name>
</gene>
<dbReference type="Proteomes" id="UP000034954">
    <property type="component" value="Unassembled WGS sequence"/>
</dbReference>
<dbReference type="GO" id="GO:0005524">
    <property type="term" value="F:ATP binding"/>
    <property type="evidence" value="ECO:0007669"/>
    <property type="project" value="UniProtKB-KW"/>
</dbReference>
<keyword evidence="12" id="KW-1185">Reference proteome</keyword>
<keyword evidence="7" id="KW-0067">ATP-binding</keyword>
<keyword evidence="6" id="KW-0547">Nucleotide-binding</keyword>
<organism evidence="11 12">
    <name type="scientific">Candidatus Brocadia fulgida</name>
    <dbReference type="NCBI Taxonomy" id="380242"/>
    <lineage>
        <taxon>Bacteria</taxon>
        <taxon>Pseudomonadati</taxon>
        <taxon>Planctomycetota</taxon>
        <taxon>Candidatus Brocadiia</taxon>
        <taxon>Candidatus Brocadiales</taxon>
        <taxon>Candidatus Brocadiaceae</taxon>
        <taxon>Candidatus Brocadia</taxon>
    </lineage>
</organism>
<evidence type="ECO:0000256" key="2">
    <source>
        <dbReference type="ARBA" id="ARBA00022649"/>
    </source>
</evidence>